<dbReference type="GO" id="GO:0000030">
    <property type="term" value="F:mannosyltransferase activity"/>
    <property type="evidence" value="ECO:0007669"/>
    <property type="project" value="InterPro"/>
</dbReference>
<evidence type="ECO:0000256" key="7">
    <source>
        <dbReference type="ARBA" id="ARBA00023136"/>
    </source>
</evidence>
<dbReference type="EMBL" id="LN890655">
    <property type="protein sequence ID" value="CUS02585.2"/>
    <property type="molecule type" value="Genomic_DNA"/>
</dbReference>
<keyword evidence="7 8" id="KW-0472">Membrane</keyword>
<dbReference type="Pfam" id="PF02366">
    <property type="entry name" value="PMT"/>
    <property type="match status" value="1"/>
</dbReference>
<dbReference type="GO" id="GO:0009103">
    <property type="term" value="P:lipopolysaccharide biosynthetic process"/>
    <property type="evidence" value="ECO:0007669"/>
    <property type="project" value="UniProtKB-ARBA"/>
</dbReference>
<evidence type="ECO:0000256" key="3">
    <source>
        <dbReference type="ARBA" id="ARBA00022676"/>
    </source>
</evidence>
<feature type="transmembrane region" description="Helical" evidence="8">
    <location>
        <begin position="108"/>
        <end position="128"/>
    </location>
</feature>
<dbReference type="PANTHER" id="PTHR33908:SF11">
    <property type="entry name" value="MEMBRANE PROTEIN"/>
    <property type="match status" value="1"/>
</dbReference>
<feature type="transmembrane region" description="Helical" evidence="8">
    <location>
        <begin position="140"/>
        <end position="160"/>
    </location>
</feature>
<feature type="transmembrane region" description="Helical" evidence="8">
    <location>
        <begin position="232"/>
        <end position="251"/>
    </location>
</feature>
<feature type="transmembrane region" description="Helical" evidence="8">
    <location>
        <begin position="331"/>
        <end position="352"/>
    </location>
</feature>
<evidence type="ECO:0000256" key="5">
    <source>
        <dbReference type="ARBA" id="ARBA00022692"/>
    </source>
</evidence>
<dbReference type="GO" id="GO:0016763">
    <property type="term" value="F:pentosyltransferase activity"/>
    <property type="evidence" value="ECO:0007669"/>
    <property type="project" value="TreeGrafter"/>
</dbReference>
<feature type="transmembrane region" description="Helical" evidence="8">
    <location>
        <begin position="358"/>
        <end position="376"/>
    </location>
</feature>
<dbReference type="InterPro" id="IPR050297">
    <property type="entry name" value="LipidA_mod_glycosyltrf_83"/>
</dbReference>
<evidence type="ECO:0000256" key="1">
    <source>
        <dbReference type="ARBA" id="ARBA00004651"/>
    </source>
</evidence>
<feature type="transmembrane region" description="Helical" evidence="8">
    <location>
        <begin position="288"/>
        <end position="319"/>
    </location>
</feature>
<feature type="domain" description="ArnT-like N-terminal" evidence="9">
    <location>
        <begin position="112"/>
        <end position="231"/>
    </location>
</feature>
<sequence length="746" mass="82665">MKVERFRALLPAALVFLIAYALMVSSAVRHSSTVDEQTHLFRGAAYLIARATHFHDVHPPVGFALNALPLLTEPDLRLPVDDPAWAEGRWELAAGAFLWRDNVDPLRLIFLGRVPAMWLTLFLGAALFRWGRQLGGRVPALLALMLLLFDPNVLAHGRLITNDVSLTLWLTLAMYFYWRWAKTDRSRLIVGLGVALGLAAATKYSAVTIVPVLVILALWLGWRRRSWRPVGVLALAGGIALVTLWAAYGFAVRPFPLAAVWADLQWTLDYLQQPPITFLLGQSRPGGWWYYFPIAFLVKTPLVTLVLLAAAVGVTVLAVRRRRQPSGMDWTSCLMLSLMPLFYFAVSLVGPFQIGYRHLLPMLPFVILFTSISLWGPRAATSVRARRAAAVLAATLPVLSIVVWPNFIPFFNVLAGGPSRNWRILSDSNIDWGQDLPALTQWADEQADERPLFLSYFGTAHPSAYGLTFIPLPTWSPVPEQAPPNRQLYDTRDPAPGRYALSVTNLHGHLLGENGDLFARFRPQEPLAVIGGSIRVYEVVADGPPFALALAGLTPGALHEELTAQLPGNDRRVRWIDDAEALVWSLGGSWLATAFAMPDELCRMLPAEPAIVSEQQTLFWLPQSPDLPWANQAATFGDTLTYRGAQIYPADGELILVTAWDMAQSTDRPLKLFIHARDATGQIVSQWDGLSVDLSSLQPGDRFVQRHRLTLPEGPPVTLVVGVYDGETLQRLMLADGQDHAVIEQR</sequence>
<protein>
    <recommendedName>
        <fullName evidence="9">ArnT-like N-terminal domain-containing protein</fullName>
    </recommendedName>
</protein>
<dbReference type="GO" id="GO:0006493">
    <property type="term" value="P:protein O-linked glycosylation"/>
    <property type="evidence" value="ECO:0007669"/>
    <property type="project" value="InterPro"/>
</dbReference>
<evidence type="ECO:0000256" key="6">
    <source>
        <dbReference type="ARBA" id="ARBA00022989"/>
    </source>
</evidence>
<evidence type="ECO:0000313" key="11">
    <source>
        <dbReference type="Proteomes" id="UP000215027"/>
    </source>
</evidence>
<feature type="transmembrane region" description="Helical" evidence="8">
    <location>
        <begin position="388"/>
        <end position="411"/>
    </location>
</feature>
<dbReference type="Proteomes" id="UP000215027">
    <property type="component" value="Chromosome I"/>
</dbReference>
<evidence type="ECO:0000313" key="10">
    <source>
        <dbReference type="EMBL" id="CUS02585.2"/>
    </source>
</evidence>
<comment type="subcellular location">
    <subcellularLocation>
        <location evidence="1">Cell membrane</location>
        <topology evidence="1">Multi-pass membrane protein</topology>
    </subcellularLocation>
</comment>
<keyword evidence="3" id="KW-0328">Glycosyltransferase</keyword>
<keyword evidence="6 8" id="KW-1133">Transmembrane helix</keyword>
<evidence type="ECO:0000256" key="4">
    <source>
        <dbReference type="ARBA" id="ARBA00022679"/>
    </source>
</evidence>
<keyword evidence="4" id="KW-0808">Transferase</keyword>
<dbReference type="OrthoDB" id="135110at2"/>
<dbReference type="InterPro" id="IPR003342">
    <property type="entry name" value="ArnT-like_N"/>
</dbReference>
<evidence type="ECO:0000256" key="8">
    <source>
        <dbReference type="SAM" id="Phobius"/>
    </source>
</evidence>
<keyword evidence="2" id="KW-1003">Cell membrane</keyword>
<keyword evidence="11" id="KW-1185">Reference proteome</keyword>
<dbReference type="PANTHER" id="PTHR33908">
    <property type="entry name" value="MANNOSYLTRANSFERASE YKCB-RELATED"/>
    <property type="match status" value="1"/>
</dbReference>
<reference evidence="10" key="1">
    <citation type="submission" date="2016-01" db="EMBL/GenBank/DDBJ databases">
        <authorList>
            <person name="Mcilroy J.S."/>
            <person name="Karst M S."/>
            <person name="Albertsen M."/>
        </authorList>
    </citation>
    <scope>NUCLEOTIDE SEQUENCE</scope>
    <source>
        <strain evidence="10">Cfx-K</strain>
    </source>
</reference>
<organism evidence="10 11">
    <name type="scientific">Candidatus Promineifilum breve</name>
    <dbReference type="NCBI Taxonomy" id="1806508"/>
    <lineage>
        <taxon>Bacteria</taxon>
        <taxon>Bacillati</taxon>
        <taxon>Chloroflexota</taxon>
        <taxon>Ardenticatenia</taxon>
        <taxon>Candidatus Promineifilales</taxon>
        <taxon>Candidatus Promineifilaceae</taxon>
        <taxon>Candidatus Promineifilum</taxon>
    </lineage>
</organism>
<dbReference type="GO" id="GO:0005886">
    <property type="term" value="C:plasma membrane"/>
    <property type="evidence" value="ECO:0007669"/>
    <property type="project" value="UniProtKB-SubCell"/>
</dbReference>
<accession>A0A160T208</accession>
<evidence type="ECO:0000259" key="9">
    <source>
        <dbReference type="Pfam" id="PF02366"/>
    </source>
</evidence>
<evidence type="ECO:0000256" key="2">
    <source>
        <dbReference type="ARBA" id="ARBA00022475"/>
    </source>
</evidence>
<name>A0A160T208_9CHLR</name>
<proteinExistence type="predicted"/>
<gene>
    <name evidence="10" type="ORF">CFX0092_A0707</name>
</gene>
<dbReference type="AlphaFoldDB" id="A0A160T208"/>
<dbReference type="KEGG" id="pbf:CFX0092_A0707"/>
<feature type="transmembrane region" description="Helical" evidence="8">
    <location>
        <begin position="188"/>
        <end position="220"/>
    </location>
</feature>
<dbReference type="RefSeq" id="WP_095042183.1">
    <property type="nucleotide sequence ID" value="NZ_LN890655.1"/>
</dbReference>
<keyword evidence="5 8" id="KW-0812">Transmembrane</keyword>